<dbReference type="AlphaFoldDB" id="A0AA38IF46"/>
<reference evidence="4" key="1">
    <citation type="journal article" date="2023" name="G3 (Bethesda)">
        <title>Whole genome assemblies of Zophobas morio and Tenebrio molitor.</title>
        <authorList>
            <person name="Kaur S."/>
            <person name="Stinson S.A."/>
            <person name="diCenzo G.C."/>
        </authorList>
    </citation>
    <scope>NUCLEOTIDE SEQUENCE</scope>
    <source>
        <strain evidence="4">QUZm001</strain>
    </source>
</reference>
<feature type="compositionally biased region" description="Basic residues" evidence="1">
    <location>
        <begin position="149"/>
        <end position="163"/>
    </location>
</feature>
<evidence type="ECO:0000313" key="3">
    <source>
        <dbReference type="EMBL" id="KAJ3655614.1"/>
    </source>
</evidence>
<evidence type="ECO:0000313" key="4">
    <source>
        <dbReference type="EMBL" id="KAJ3656788.1"/>
    </source>
</evidence>
<name>A0AA38IF46_9CUCU</name>
<dbReference type="SMART" id="SM00595">
    <property type="entry name" value="MADF"/>
    <property type="match status" value="1"/>
</dbReference>
<gene>
    <name evidence="3" type="ORF">Zmor_014736</name>
    <name evidence="4" type="ORF">Zmor_015836</name>
</gene>
<feature type="domain" description="MADF" evidence="2">
    <location>
        <begin position="13"/>
        <end position="105"/>
    </location>
</feature>
<feature type="compositionally biased region" description="Basic and acidic residues" evidence="1">
    <location>
        <begin position="130"/>
        <end position="148"/>
    </location>
</feature>
<evidence type="ECO:0000259" key="2">
    <source>
        <dbReference type="PROSITE" id="PS51029"/>
    </source>
</evidence>
<comment type="caution">
    <text evidence="4">The sequence shown here is derived from an EMBL/GenBank/DDBJ whole genome shotgun (WGS) entry which is preliminary data.</text>
</comment>
<proteinExistence type="predicted"/>
<dbReference type="Proteomes" id="UP001168821">
    <property type="component" value="Unassembled WGS sequence"/>
</dbReference>
<dbReference type="PANTHER" id="PTHR21505">
    <property type="entry name" value="MADF DOMAIN-CONTAINING PROTEIN-RELATED"/>
    <property type="match status" value="1"/>
</dbReference>
<accession>A0AA38IF46</accession>
<evidence type="ECO:0000313" key="5">
    <source>
        <dbReference type="Proteomes" id="UP001168821"/>
    </source>
</evidence>
<sequence>MSRIEWSKDQTANLIAKYKETSILWDTTNIQHKNRELKNRAWKELAVNFNCAGEEVQRKIHNLRNQLCQELNKTRIRRSRGATDDSCVSKWPFFTTLEFLIPALTANCRRSSKTLSKEIVDVADTPSEEQVSHDDVDKQGTEKEESPKKQKRKTISQRQKRKKKDIEDDTLRKQTPPTVQEASDADDRFIQYVAMELKGLRSDFYKRKLKSEIRHAVARIVDEEDVALAAPASSSPPRIVIQSIGASSGTPTPLPSPNGETTSSSYCLEYIKIE</sequence>
<feature type="region of interest" description="Disordered" evidence="1">
    <location>
        <begin position="124"/>
        <end position="183"/>
    </location>
</feature>
<keyword evidence="5" id="KW-1185">Reference proteome</keyword>
<dbReference type="InterPro" id="IPR006578">
    <property type="entry name" value="MADF-dom"/>
</dbReference>
<dbReference type="PROSITE" id="PS51029">
    <property type="entry name" value="MADF"/>
    <property type="match status" value="1"/>
</dbReference>
<protein>
    <recommendedName>
        <fullName evidence="2">MADF domain-containing protein</fullName>
    </recommendedName>
</protein>
<dbReference type="EMBL" id="JALNTZ010000004">
    <property type="protein sequence ID" value="KAJ3655614.1"/>
    <property type="molecule type" value="Genomic_DNA"/>
</dbReference>
<evidence type="ECO:0000256" key="1">
    <source>
        <dbReference type="SAM" id="MobiDB-lite"/>
    </source>
</evidence>
<dbReference type="PANTHER" id="PTHR21505:SF12">
    <property type="entry name" value="MADF DOMAIN-CONTAINING PROTEIN-RELATED"/>
    <property type="match status" value="1"/>
</dbReference>
<dbReference type="Pfam" id="PF10545">
    <property type="entry name" value="MADF_DNA_bdg"/>
    <property type="match status" value="1"/>
</dbReference>
<organism evidence="4 5">
    <name type="scientific">Zophobas morio</name>
    <dbReference type="NCBI Taxonomy" id="2755281"/>
    <lineage>
        <taxon>Eukaryota</taxon>
        <taxon>Metazoa</taxon>
        <taxon>Ecdysozoa</taxon>
        <taxon>Arthropoda</taxon>
        <taxon>Hexapoda</taxon>
        <taxon>Insecta</taxon>
        <taxon>Pterygota</taxon>
        <taxon>Neoptera</taxon>
        <taxon>Endopterygota</taxon>
        <taxon>Coleoptera</taxon>
        <taxon>Polyphaga</taxon>
        <taxon>Cucujiformia</taxon>
        <taxon>Tenebrionidae</taxon>
        <taxon>Zophobas</taxon>
    </lineage>
</organism>
<dbReference type="EMBL" id="JALNTZ010000004">
    <property type="protein sequence ID" value="KAJ3656788.1"/>
    <property type="molecule type" value="Genomic_DNA"/>
</dbReference>
<feature type="region of interest" description="Disordered" evidence="1">
    <location>
        <begin position="244"/>
        <end position="263"/>
    </location>
</feature>